<dbReference type="InterPro" id="IPR051681">
    <property type="entry name" value="Ser/Thr_Kinases-Pseudokinases"/>
</dbReference>
<dbReference type="PROSITE" id="PS50011">
    <property type="entry name" value="PROTEIN_KINASE_DOM"/>
    <property type="match status" value="1"/>
</dbReference>
<proteinExistence type="predicted"/>
<feature type="domain" description="Protein kinase" evidence="2">
    <location>
        <begin position="217"/>
        <end position="492"/>
    </location>
</feature>
<dbReference type="PANTHER" id="PTHR44329:SF214">
    <property type="entry name" value="PROTEIN KINASE DOMAIN-CONTAINING PROTEIN"/>
    <property type="match status" value="1"/>
</dbReference>
<dbReference type="GO" id="GO:0004674">
    <property type="term" value="F:protein serine/threonine kinase activity"/>
    <property type="evidence" value="ECO:0007669"/>
    <property type="project" value="TreeGrafter"/>
</dbReference>
<dbReference type="SUPFAM" id="SSF56112">
    <property type="entry name" value="Protein kinase-like (PK-like)"/>
    <property type="match status" value="1"/>
</dbReference>
<evidence type="ECO:0000256" key="1">
    <source>
        <dbReference type="SAM" id="Phobius"/>
    </source>
</evidence>
<organism evidence="3 4">
    <name type="scientific">Cylindrotheca closterium</name>
    <dbReference type="NCBI Taxonomy" id="2856"/>
    <lineage>
        <taxon>Eukaryota</taxon>
        <taxon>Sar</taxon>
        <taxon>Stramenopiles</taxon>
        <taxon>Ochrophyta</taxon>
        <taxon>Bacillariophyta</taxon>
        <taxon>Bacillariophyceae</taxon>
        <taxon>Bacillariophycidae</taxon>
        <taxon>Bacillariales</taxon>
        <taxon>Bacillariaceae</taxon>
        <taxon>Cylindrotheca</taxon>
    </lineage>
</organism>
<dbReference type="InterPro" id="IPR011009">
    <property type="entry name" value="Kinase-like_dom_sf"/>
</dbReference>
<dbReference type="AlphaFoldDB" id="A0AAD2FJ48"/>
<feature type="transmembrane region" description="Helical" evidence="1">
    <location>
        <begin position="61"/>
        <end position="77"/>
    </location>
</feature>
<protein>
    <recommendedName>
        <fullName evidence="2">Protein kinase domain-containing protein</fullName>
    </recommendedName>
</protein>
<sequence>MRRKRINDNINGLAMVMERRKPKSPSRFPTDELVDNKKRLRIRRGGPTNDSKSSTRSSMELVFSMFAICFIIGYSFLSSRIIEVSESQPIDIYHRVLFQVIPETKRNDGKTVPQSYLPQRPRSFGYYFGDSFIGAEPIDSNAIRLYPSQGVAPYSKRDARKQEELLDSADYKNGMATPLEHGDCVAQHDWQNSFYSSCNHLMEQDLTNLYINEKAQDTYARYLAHGYWRDVWTIKNEFNESTVLKTMRYEHDYTPRNYDRHRRDAVAMERLTASPYILDIYGFCGNSGLFEFAAGGDLEDSAYYGQAPEWSPREKLVVAHQVASGINAVHHFEKDGIPAIAHTDIAPGQFVYVQESRIFKLNDFNRCRFIPWNKKTNSPCPFTIGSNPGIFRSPEEFNYEPETEKVDVYSIGNILYGVLTRLFPFEAEKYPAKTIRGLVKQGRRPMIDAKYKNSTDPYTQALIRSIYACWKQDPDQRVSAGDLLAFIANEIRRLDNETAVE</sequence>
<dbReference type="PANTHER" id="PTHR44329">
    <property type="entry name" value="SERINE/THREONINE-PROTEIN KINASE TNNI3K-RELATED"/>
    <property type="match status" value="1"/>
</dbReference>
<comment type="caution">
    <text evidence="3">The sequence shown here is derived from an EMBL/GenBank/DDBJ whole genome shotgun (WGS) entry which is preliminary data.</text>
</comment>
<dbReference type="Proteomes" id="UP001295423">
    <property type="component" value="Unassembled WGS sequence"/>
</dbReference>
<evidence type="ECO:0000313" key="3">
    <source>
        <dbReference type="EMBL" id="CAJ1942798.1"/>
    </source>
</evidence>
<accession>A0AAD2FJ48</accession>
<gene>
    <name evidence="3" type="ORF">CYCCA115_LOCUS8127</name>
</gene>
<name>A0AAD2FJ48_9STRA</name>
<keyword evidence="1" id="KW-1133">Transmembrane helix</keyword>
<keyword evidence="4" id="KW-1185">Reference proteome</keyword>
<reference evidence="3" key="1">
    <citation type="submission" date="2023-08" db="EMBL/GenBank/DDBJ databases">
        <authorList>
            <person name="Audoor S."/>
            <person name="Bilcke G."/>
        </authorList>
    </citation>
    <scope>NUCLEOTIDE SEQUENCE</scope>
</reference>
<dbReference type="EMBL" id="CAKOGP040001112">
    <property type="protein sequence ID" value="CAJ1942798.1"/>
    <property type="molecule type" value="Genomic_DNA"/>
</dbReference>
<dbReference type="InterPro" id="IPR000719">
    <property type="entry name" value="Prot_kinase_dom"/>
</dbReference>
<dbReference type="Gene3D" id="1.10.510.10">
    <property type="entry name" value="Transferase(Phosphotransferase) domain 1"/>
    <property type="match status" value="1"/>
</dbReference>
<dbReference type="GO" id="GO:0005524">
    <property type="term" value="F:ATP binding"/>
    <property type="evidence" value="ECO:0007669"/>
    <property type="project" value="InterPro"/>
</dbReference>
<evidence type="ECO:0000313" key="4">
    <source>
        <dbReference type="Proteomes" id="UP001295423"/>
    </source>
</evidence>
<keyword evidence="1" id="KW-0472">Membrane</keyword>
<evidence type="ECO:0000259" key="2">
    <source>
        <dbReference type="PROSITE" id="PS50011"/>
    </source>
</evidence>
<keyword evidence="1" id="KW-0812">Transmembrane</keyword>
<dbReference type="Pfam" id="PF00069">
    <property type="entry name" value="Pkinase"/>
    <property type="match status" value="1"/>
</dbReference>